<dbReference type="InterPro" id="IPR053360">
    <property type="entry name" value="Zinc_finger_domain"/>
</dbReference>
<dbReference type="WBParaSite" id="HCON_00030420-00003">
    <property type="protein sequence ID" value="HCON_00030420-00003"/>
    <property type="gene ID" value="HCON_00030420"/>
</dbReference>
<accession>A0A6F7NZ77</accession>
<proteinExistence type="predicted"/>
<name>A0A6F7NZ77_HAECO</name>
<evidence type="ECO:0000313" key="3">
    <source>
        <dbReference type="WBParaSite" id="HCON_00030420-00002"/>
    </source>
</evidence>
<dbReference type="PANTHER" id="PTHR36945:SF1">
    <property type="entry name" value="ZINC FINGER PROTEIN C02F5.12-RELATED"/>
    <property type="match status" value="1"/>
</dbReference>
<dbReference type="PANTHER" id="PTHR36945">
    <property type="entry name" value="HIGH INCIDENCE OF MALES (INCREASED X CHROMOSOME LOSS)-RELATED-RELATED"/>
    <property type="match status" value="1"/>
</dbReference>
<dbReference type="OrthoDB" id="5865697at2759"/>
<evidence type="ECO:0000313" key="2">
    <source>
        <dbReference type="Proteomes" id="UP000025227"/>
    </source>
</evidence>
<dbReference type="OMA" id="DDILCEC"/>
<dbReference type="AlphaFoldDB" id="A0A6F7NZ77"/>
<sequence>MRGRAVATNMPLWSDDCYVQINIYGTSLEGLREEGVDIKHILEHVGHRSIVMDVPIVSSSKGFRGHPSNGNDEEYDKVAEVTVKSESVEAVASITSSGNGSIDEEKRNPLTSTPIADKNGGSFENFILDRRCDGSHAVAHLSLDRSLSLGETPKSSDTAQSGISQNVDDETLFHDCIDDFDAVKNHSISPIDTCGLISKAVEVSPAMLEDGNDSSPCTTRTTANGQGNHMPGYANEENTAQTNPFAIASHAMEIEDPDDNDESLVANLPLPHQIRRGIESNREDEESALNTAMICYEIEDDPERAHYLYSDGSRPTQGSRKRAFGEANLAEDFSMQGAVVATCGSQDDGHSQDGCHSSLIRETGSLSITVDAPSSNAQDLNNQMATAVSSSCLSPKMTVGFQFDHLNNAEKSTTESGTLSGEPNYKRAHLLSDGIDECKFEEQDNCSSEALEDKDVSPNVHSLSSGTYFCRMPGCGKKLLYRRRFGKLRLLDHVRTHWNKAVKLCKVCDYKAPCARSVYHHHKVKHGDLPYTGPASVETKSDMEQLLQLYKQCFPEVPIHLKWNALTP</sequence>
<reference evidence="3 4" key="1">
    <citation type="submission" date="2020-12" db="UniProtKB">
        <authorList>
            <consortium name="WormBaseParasite"/>
        </authorList>
    </citation>
    <scope>IDENTIFICATION</scope>
    <source>
        <strain evidence="3 4">MHco3</strain>
    </source>
</reference>
<keyword evidence="2" id="KW-1185">Reference proteome</keyword>
<evidence type="ECO:0000256" key="1">
    <source>
        <dbReference type="SAM" id="MobiDB-lite"/>
    </source>
</evidence>
<organism evidence="2 3">
    <name type="scientific">Haemonchus contortus</name>
    <name type="common">Barber pole worm</name>
    <dbReference type="NCBI Taxonomy" id="6289"/>
    <lineage>
        <taxon>Eukaryota</taxon>
        <taxon>Metazoa</taxon>
        <taxon>Ecdysozoa</taxon>
        <taxon>Nematoda</taxon>
        <taxon>Chromadorea</taxon>
        <taxon>Rhabditida</taxon>
        <taxon>Rhabditina</taxon>
        <taxon>Rhabditomorpha</taxon>
        <taxon>Strongyloidea</taxon>
        <taxon>Trichostrongylidae</taxon>
        <taxon>Haemonchus</taxon>
    </lineage>
</organism>
<feature type="region of interest" description="Disordered" evidence="1">
    <location>
        <begin position="92"/>
        <end position="116"/>
    </location>
</feature>
<dbReference type="WBParaSite" id="HCON_00030420-00002">
    <property type="protein sequence ID" value="HCON_00030420-00002"/>
    <property type="gene ID" value="HCON_00030420"/>
</dbReference>
<evidence type="ECO:0000313" key="4">
    <source>
        <dbReference type="WBParaSite" id="HCON_00030420-00003"/>
    </source>
</evidence>
<protein>
    <submittedName>
        <fullName evidence="3 4">C2H2-type domain-containing protein</fullName>
    </submittedName>
</protein>
<dbReference type="Proteomes" id="UP000025227">
    <property type="component" value="Unplaced"/>
</dbReference>